<protein>
    <recommendedName>
        <fullName evidence="2">HicB-like antitoxin of toxin-antitoxin system domain-containing protein</fullName>
    </recommendedName>
</protein>
<sequence length="84" mass="9377">MFSEYIQAALERAEYDTLEDGSYVATVTGLQGVIAVGDSFEECRKDLIEVIEEWIVARIQWGYPIPPISGHTIESSKEPITVVD</sequence>
<dbReference type="InterPro" id="IPR049389">
    <property type="entry name" value="TTHA0281-like"/>
</dbReference>
<dbReference type="Gene3D" id="3.30.160.250">
    <property type="match status" value="1"/>
</dbReference>
<proteinExistence type="predicted"/>
<evidence type="ECO:0000313" key="1">
    <source>
        <dbReference type="EMBL" id="KUG16282.1"/>
    </source>
</evidence>
<name>A0A0W8F5T5_9ZZZZ</name>
<dbReference type="SUPFAM" id="SSF143100">
    <property type="entry name" value="TTHA1013/TTHA0281-like"/>
    <property type="match status" value="1"/>
</dbReference>
<evidence type="ECO:0008006" key="2">
    <source>
        <dbReference type="Google" id="ProtNLM"/>
    </source>
</evidence>
<reference evidence="1" key="1">
    <citation type="journal article" date="2015" name="Proc. Natl. Acad. Sci. U.S.A.">
        <title>Networks of energetic and metabolic interactions define dynamics in microbial communities.</title>
        <authorList>
            <person name="Embree M."/>
            <person name="Liu J.K."/>
            <person name="Al-Bassam M.M."/>
            <person name="Zengler K."/>
        </authorList>
    </citation>
    <scope>NUCLEOTIDE SEQUENCE</scope>
</reference>
<organism evidence="1">
    <name type="scientific">hydrocarbon metagenome</name>
    <dbReference type="NCBI Taxonomy" id="938273"/>
    <lineage>
        <taxon>unclassified sequences</taxon>
        <taxon>metagenomes</taxon>
        <taxon>ecological metagenomes</taxon>
    </lineage>
</organism>
<dbReference type="Pfam" id="PF21748">
    <property type="entry name" value="UPF0150"/>
    <property type="match status" value="1"/>
</dbReference>
<dbReference type="InterPro" id="IPR035069">
    <property type="entry name" value="TTHA1013/TTHA0281-like"/>
</dbReference>
<comment type="caution">
    <text evidence="1">The sequence shown here is derived from an EMBL/GenBank/DDBJ whole genome shotgun (WGS) entry which is preliminary data.</text>
</comment>
<dbReference type="AlphaFoldDB" id="A0A0W8F5T5"/>
<dbReference type="EMBL" id="LNQE01001504">
    <property type="protein sequence ID" value="KUG16282.1"/>
    <property type="molecule type" value="Genomic_DNA"/>
</dbReference>
<accession>A0A0W8F5T5</accession>
<gene>
    <name evidence="1" type="ORF">ASZ90_014069</name>
</gene>